<organism evidence="1 2">
    <name type="scientific">Prorocentrum cordatum</name>
    <dbReference type="NCBI Taxonomy" id="2364126"/>
    <lineage>
        <taxon>Eukaryota</taxon>
        <taxon>Sar</taxon>
        <taxon>Alveolata</taxon>
        <taxon>Dinophyceae</taxon>
        <taxon>Prorocentrales</taxon>
        <taxon>Prorocentraceae</taxon>
        <taxon>Prorocentrum</taxon>
    </lineage>
</organism>
<keyword evidence="2" id="KW-1185">Reference proteome</keyword>
<proteinExistence type="predicted"/>
<reference evidence="1" key="1">
    <citation type="submission" date="2023-10" db="EMBL/GenBank/DDBJ databases">
        <authorList>
            <person name="Chen Y."/>
            <person name="Shah S."/>
            <person name="Dougan E. K."/>
            <person name="Thang M."/>
            <person name="Chan C."/>
        </authorList>
    </citation>
    <scope>NUCLEOTIDE SEQUENCE [LARGE SCALE GENOMIC DNA]</scope>
</reference>
<protein>
    <recommendedName>
        <fullName evidence="3">RNA-directed DNA polymerase</fullName>
    </recommendedName>
</protein>
<evidence type="ECO:0000313" key="1">
    <source>
        <dbReference type="EMBL" id="CAK0881998.1"/>
    </source>
</evidence>
<dbReference type="EMBL" id="CAUYUJ010018255">
    <property type="protein sequence ID" value="CAK0881998.1"/>
    <property type="molecule type" value="Genomic_DNA"/>
</dbReference>
<sequence>GDVACCFYQFVLPPHLREAFGLPPVPSAALPPVARRAAGAPPPDGLVRLRLRVVRMGWSWTVYFVQQAMQRILGDVVPADYLLAECMPRAPVQPGSGVSLIYVDNFAALATSQEEAGCLLEEMLAAVAAAGAEAGPGPQGSPLLGFELDSEGTRWRPSARKFWRVALALRALGWGKTRRAERQIARVVGNASAIVLLRLEMLSPARVWASVGKELRAAWALLPLALVDVNLPWSPSAASVGASLHGFGVTEKDWDAAELLRPPCWLSATPYQ</sequence>
<name>A0ABN9W742_9DINO</name>
<evidence type="ECO:0008006" key="3">
    <source>
        <dbReference type="Google" id="ProtNLM"/>
    </source>
</evidence>
<dbReference type="Proteomes" id="UP001189429">
    <property type="component" value="Unassembled WGS sequence"/>
</dbReference>
<accession>A0ABN9W742</accession>
<evidence type="ECO:0000313" key="2">
    <source>
        <dbReference type="Proteomes" id="UP001189429"/>
    </source>
</evidence>
<gene>
    <name evidence="1" type="ORF">PCOR1329_LOCUS64658</name>
</gene>
<comment type="caution">
    <text evidence="1">The sequence shown here is derived from an EMBL/GenBank/DDBJ whole genome shotgun (WGS) entry which is preliminary data.</text>
</comment>
<feature type="non-terminal residue" evidence="1">
    <location>
        <position position="1"/>
    </location>
</feature>